<dbReference type="Proteomes" id="UP000183832">
    <property type="component" value="Unassembled WGS sequence"/>
</dbReference>
<organism evidence="2 3">
    <name type="scientific">Clunio marinus</name>
    <dbReference type="NCBI Taxonomy" id="568069"/>
    <lineage>
        <taxon>Eukaryota</taxon>
        <taxon>Metazoa</taxon>
        <taxon>Ecdysozoa</taxon>
        <taxon>Arthropoda</taxon>
        <taxon>Hexapoda</taxon>
        <taxon>Insecta</taxon>
        <taxon>Pterygota</taxon>
        <taxon>Neoptera</taxon>
        <taxon>Endopterygota</taxon>
        <taxon>Diptera</taxon>
        <taxon>Nematocera</taxon>
        <taxon>Chironomoidea</taxon>
        <taxon>Chironomidae</taxon>
        <taxon>Clunio</taxon>
    </lineage>
</organism>
<dbReference type="STRING" id="568069.A0A1J1I6A5"/>
<gene>
    <name evidence="2" type="ORF">CLUMA_CG007456</name>
</gene>
<dbReference type="OrthoDB" id="7788516at2759"/>
<accession>A0A1J1I6A5</accession>
<sequence>MKWLTYPHLIAIAMMTNKDIRSYKVVFKFLRNKGIVPSKVMADYEASIRNAVENIWPEARMIGCWFHFCQAIRRNAKDKLGPLYSAQSNLNEAQISTKRLIGMYQQLPLLPRERIENGVMEIIALQKRYRLHRAFKFNTFLKTFG</sequence>
<keyword evidence="3" id="KW-1185">Reference proteome</keyword>
<protein>
    <submittedName>
        <fullName evidence="2">CLUMA_CG007456, isoform A</fullName>
    </submittedName>
</protein>
<evidence type="ECO:0000313" key="2">
    <source>
        <dbReference type="EMBL" id="CRK93929.1"/>
    </source>
</evidence>
<dbReference type="Pfam" id="PF10551">
    <property type="entry name" value="MULE"/>
    <property type="match status" value="1"/>
</dbReference>
<evidence type="ECO:0000313" key="3">
    <source>
        <dbReference type="Proteomes" id="UP000183832"/>
    </source>
</evidence>
<feature type="domain" description="MULE transposase" evidence="1">
    <location>
        <begin position="8"/>
        <end position="70"/>
    </location>
</feature>
<evidence type="ECO:0000259" key="1">
    <source>
        <dbReference type="Pfam" id="PF10551"/>
    </source>
</evidence>
<reference evidence="2 3" key="1">
    <citation type="submission" date="2015-04" db="EMBL/GenBank/DDBJ databases">
        <authorList>
            <person name="Syromyatnikov M.Y."/>
            <person name="Popov V.N."/>
        </authorList>
    </citation>
    <scope>NUCLEOTIDE SEQUENCE [LARGE SCALE GENOMIC DNA]</scope>
</reference>
<proteinExistence type="predicted"/>
<name>A0A1J1I6A5_9DIPT</name>
<dbReference type="EMBL" id="CVRI01000038">
    <property type="protein sequence ID" value="CRK93929.1"/>
    <property type="molecule type" value="Genomic_DNA"/>
</dbReference>
<dbReference type="AlphaFoldDB" id="A0A1J1I6A5"/>
<dbReference type="InterPro" id="IPR018289">
    <property type="entry name" value="MULE_transposase_dom"/>
</dbReference>